<organism evidence="2">
    <name type="scientific">Spironucleus salmonicida</name>
    <dbReference type="NCBI Taxonomy" id="348837"/>
    <lineage>
        <taxon>Eukaryota</taxon>
        <taxon>Metamonada</taxon>
        <taxon>Diplomonadida</taxon>
        <taxon>Hexamitidae</taxon>
        <taxon>Hexamitinae</taxon>
        <taxon>Spironucleus</taxon>
    </lineage>
</organism>
<dbReference type="EMBL" id="KI545950">
    <property type="protein sequence ID" value="EST49457.1"/>
    <property type="molecule type" value="Genomic_DNA"/>
</dbReference>
<evidence type="ECO:0000313" key="4">
    <source>
        <dbReference type="Proteomes" id="UP000018208"/>
    </source>
</evidence>
<sequence>MIHVNLTEQSMKEYGNYISKTVFKATDLLKTLVSCSVITFDTENQINIMLNEFQQLKNYTHLYEQLIRVCYFDHTIFDDISPEKIEKYEQIIDGNGIKISQLTDLLMQSFIDKQKHIREIRFKEKNIASYSSSAETATANSHQAMKEIETIALQGLKDLKLGLKVTTIELDKGETMTKKLQTEVDKAVDSGANAKKQTLVALKAIKMNKDCLFLSISIIILCCLILAFMLT</sequence>
<reference evidence="2 3" key="1">
    <citation type="journal article" date="2014" name="PLoS Genet.">
        <title>The Genome of Spironucleus salmonicida Highlights a Fish Pathogen Adapted to Fluctuating Environments.</title>
        <authorList>
            <person name="Xu F."/>
            <person name="Jerlstrom-Hultqvist J."/>
            <person name="Einarsson E."/>
            <person name="Astvaldsson A."/>
            <person name="Svard S.G."/>
            <person name="Andersson J.O."/>
        </authorList>
    </citation>
    <scope>NUCLEOTIDE SEQUENCE</scope>
    <source>
        <strain evidence="3">ATCC 50377</strain>
    </source>
</reference>
<dbReference type="EMBL" id="AUWU02000006">
    <property type="protein sequence ID" value="KAH0571457.1"/>
    <property type="molecule type" value="Genomic_DNA"/>
</dbReference>
<dbReference type="Proteomes" id="UP000018208">
    <property type="component" value="Unassembled WGS sequence"/>
</dbReference>
<accession>V6LXU3</accession>
<feature type="transmembrane region" description="Helical" evidence="1">
    <location>
        <begin position="211"/>
        <end position="230"/>
    </location>
</feature>
<gene>
    <name evidence="2" type="ORF">SS50377_10206</name>
    <name evidence="3" type="ORF">SS50377_25642</name>
</gene>
<name>V6LXU3_9EUKA</name>
<evidence type="ECO:0000313" key="3">
    <source>
        <dbReference type="EMBL" id="KAH0571457.1"/>
    </source>
</evidence>
<keyword evidence="1" id="KW-0812">Transmembrane</keyword>
<keyword evidence="1" id="KW-0472">Membrane</keyword>
<proteinExistence type="predicted"/>
<evidence type="ECO:0000313" key="2">
    <source>
        <dbReference type="EMBL" id="EST49457.1"/>
    </source>
</evidence>
<dbReference type="VEuPathDB" id="GiardiaDB:SS50377_25642"/>
<keyword evidence="4" id="KW-1185">Reference proteome</keyword>
<evidence type="ECO:0000256" key="1">
    <source>
        <dbReference type="SAM" id="Phobius"/>
    </source>
</evidence>
<dbReference type="AlphaFoldDB" id="V6LXU3"/>
<protein>
    <submittedName>
        <fullName evidence="2">Uncharacterized protein</fullName>
    </submittedName>
</protein>
<keyword evidence="1" id="KW-1133">Transmembrane helix</keyword>
<reference evidence="3" key="2">
    <citation type="submission" date="2020-12" db="EMBL/GenBank/DDBJ databases">
        <title>New Spironucleus salmonicida genome in near-complete chromosomes.</title>
        <authorList>
            <person name="Xu F."/>
            <person name="Kurt Z."/>
            <person name="Jimenez-Gonzalez A."/>
            <person name="Astvaldsson A."/>
            <person name="Andersson J.O."/>
            <person name="Svard S.G."/>
        </authorList>
    </citation>
    <scope>NUCLEOTIDE SEQUENCE</scope>
    <source>
        <strain evidence="3">ATCC 50377</strain>
    </source>
</reference>